<reference evidence="3" key="1">
    <citation type="submission" date="2023-06" db="EMBL/GenBank/DDBJ databases">
        <title>Genome-scale phylogeny and comparative genomics of the fungal order Sordariales.</title>
        <authorList>
            <consortium name="Lawrence Berkeley National Laboratory"/>
            <person name="Hensen N."/>
            <person name="Bonometti L."/>
            <person name="Westerberg I."/>
            <person name="Brannstrom I.O."/>
            <person name="Guillou S."/>
            <person name="Cros-Aarteil S."/>
            <person name="Calhoun S."/>
            <person name="Haridas S."/>
            <person name="Kuo A."/>
            <person name="Mondo S."/>
            <person name="Pangilinan J."/>
            <person name="Riley R."/>
            <person name="LaButti K."/>
            <person name="Andreopoulos B."/>
            <person name="Lipzen A."/>
            <person name="Chen C."/>
            <person name="Yanf M."/>
            <person name="Daum C."/>
            <person name="Ng V."/>
            <person name="Clum A."/>
            <person name="Steindorff A."/>
            <person name="Ohm R."/>
            <person name="Martin F."/>
            <person name="Silar P."/>
            <person name="Natvig D."/>
            <person name="Lalanne C."/>
            <person name="Gautier V."/>
            <person name="Ament-velasquez S.L."/>
            <person name="Kruys A."/>
            <person name="Hutchinson M.I."/>
            <person name="Powell A.J."/>
            <person name="Barry K."/>
            <person name="Miller A.N."/>
            <person name="Grigoriev I.V."/>
            <person name="Debuchy R."/>
            <person name="Gladieux P."/>
            <person name="Thoren M.H."/>
            <person name="Johannesson H."/>
        </authorList>
    </citation>
    <scope>NUCLEOTIDE SEQUENCE</scope>
    <source>
        <strain evidence="3">SMH3187-1</strain>
    </source>
</reference>
<sequence>MRFSVIYTALSATVAHAAYSGDIVQYWVEQSSLLVNGTIIGGLASPPSSWATAAVQGAVLTAAVHAKKESLAFQQLAVSHAAHNALIWLFHGTRNYNAVDASLRAIIPQIGLDPKSDAGKKAVSLGRASAAKVAKARADDGLNDFVDYVYGNKTPGIYQTTPGGNPIPDTPQAPFVRPWAGLGDITPFRGPPPLPISDPKYEADVLELKEIGAQNSTKRTAYQTDTAYFWRESSVTAWNRLAHSVIGSKLATDVPASAKFYAQFNYALANAALAGWATKYAYSTWRPVTAIQRLDVWLPSGRNVSDASWGPLLRPTPSHPDYVSGHSTFGGAAAAVIRAWNGGDVVDAVLSSNVTLDGRGVITRRFTSLKAAAEENSKSRVYGGIHFNLAGFPGITVGENAALATLKNFDKFWDQY</sequence>
<dbReference type="Proteomes" id="UP001172155">
    <property type="component" value="Unassembled WGS sequence"/>
</dbReference>
<feature type="chain" id="PRO_5041260203" evidence="1">
    <location>
        <begin position="18"/>
        <end position="416"/>
    </location>
</feature>
<dbReference type="CDD" id="cd03398">
    <property type="entry name" value="PAP2_haloperoxidase"/>
    <property type="match status" value="1"/>
</dbReference>
<keyword evidence="1" id="KW-0732">Signal</keyword>
<proteinExistence type="predicted"/>
<dbReference type="Pfam" id="PF01569">
    <property type="entry name" value="PAP2"/>
    <property type="match status" value="1"/>
</dbReference>
<accession>A0AA40EHB2</accession>
<comment type="caution">
    <text evidence="3">The sequence shown here is derived from an EMBL/GenBank/DDBJ whole genome shotgun (WGS) entry which is preliminary data.</text>
</comment>
<evidence type="ECO:0000313" key="4">
    <source>
        <dbReference type="Proteomes" id="UP001172155"/>
    </source>
</evidence>
<evidence type="ECO:0000256" key="1">
    <source>
        <dbReference type="SAM" id="SignalP"/>
    </source>
</evidence>
<dbReference type="InterPro" id="IPR000326">
    <property type="entry name" value="PAP2/HPO"/>
</dbReference>
<dbReference type="InterPro" id="IPR052559">
    <property type="entry name" value="V-haloperoxidase"/>
</dbReference>
<name>A0AA40EHB2_9PEZI</name>
<feature type="signal peptide" evidence="1">
    <location>
        <begin position="1"/>
        <end position="17"/>
    </location>
</feature>
<dbReference type="PANTHER" id="PTHR34599">
    <property type="entry name" value="PEROXIDASE-RELATED"/>
    <property type="match status" value="1"/>
</dbReference>
<dbReference type="EMBL" id="JAUKUD010000007">
    <property type="protein sequence ID" value="KAK0738652.1"/>
    <property type="molecule type" value="Genomic_DNA"/>
</dbReference>
<dbReference type="InterPro" id="IPR036938">
    <property type="entry name" value="PAP2/HPO_sf"/>
</dbReference>
<protein>
    <submittedName>
        <fullName evidence="3">Phosphatidic acid phosphatase type 2/haloperoxidase</fullName>
    </submittedName>
</protein>
<dbReference type="AlphaFoldDB" id="A0AA40EHB2"/>
<dbReference type="Gene3D" id="1.10.606.20">
    <property type="match status" value="1"/>
</dbReference>
<organism evidence="3 4">
    <name type="scientific">Schizothecium vesticola</name>
    <dbReference type="NCBI Taxonomy" id="314040"/>
    <lineage>
        <taxon>Eukaryota</taxon>
        <taxon>Fungi</taxon>
        <taxon>Dikarya</taxon>
        <taxon>Ascomycota</taxon>
        <taxon>Pezizomycotina</taxon>
        <taxon>Sordariomycetes</taxon>
        <taxon>Sordariomycetidae</taxon>
        <taxon>Sordariales</taxon>
        <taxon>Schizotheciaceae</taxon>
        <taxon>Schizothecium</taxon>
    </lineage>
</organism>
<keyword evidence="4" id="KW-1185">Reference proteome</keyword>
<evidence type="ECO:0000259" key="2">
    <source>
        <dbReference type="Pfam" id="PF01569"/>
    </source>
</evidence>
<feature type="domain" description="Phosphatidic acid phosphatase type 2/haloperoxidase" evidence="2">
    <location>
        <begin position="262"/>
        <end position="411"/>
    </location>
</feature>
<gene>
    <name evidence="3" type="ORF">B0T18DRAFT_333306</name>
</gene>
<evidence type="ECO:0000313" key="3">
    <source>
        <dbReference type="EMBL" id="KAK0738652.1"/>
    </source>
</evidence>
<dbReference type="SUPFAM" id="SSF48317">
    <property type="entry name" value="Acid phosphatase/Vanadium-dependent haloperoxidase"/>
    <property type="match status" value="1"/>
</dbReference>
<dbReference type="PANTHER" id="PTHR34599:SF2">
    <property type="entry name" value="TRAF-TYPE DOMAIN-CONTAINING PROTEIN"/>
    <property type="match status" value="1"/>
</dbReference>